<dbReference type="RefSeq" id="WP_013256244.1">
    <property type="nucleotide sequence ID" value="NC_014364.1"/>
</dbReference>
<dbReference type="AlphaFoldDB" id="E1R7T0"/>
<evidence type="ECO:0000256" key="1">
    <source>
        <dbReference type="ARBA" id="ARBA00004496"/>
    </source>
</evidence>
<dbReference type="InterPro" id="IPR045462">
    <property type="entry name" value="aa-tRNA-synth_I_cd-bd"/>
</dbReference>
<protein>
    <recommendedName>
        <fullName evidence="10">Lysine--tRNA ligase</fullName>
        <ecNumber evidence="10">6.1.1.6</ecNumber>
    </recommendedName>
    <alternativeName>
        <fullName evidence="10">Lysyl-tRNA synthetase</fullName>
        <shortName evidence="10">LysRS</shortName>
    </alternativeName>
</protein>
<dbReference type="InterPro" id="IPR014729">
    <property type="entry name" value="Rossmann-like_a/b/a_fold"/>
</dbReference>
<dbReference type="Pfam" id="PF01921">
    <property type="entry name" value="tRNA-synt_1f"/>
    <property type="match status" value="1"/>
</dbReference>
<dbReference type="SUPFAM" id="SSF48163">
    <property type="entry name" value="An anticodon-binding domain of class I aminoacyl-tRNA synthetases"/>
    <property type="match status" value="1"/>
</dbReference>
<reference evidence="12 13" key="1">
    <citation type="journal article" date="2010" name="Stand. Genomic Sci.">
        <title>Complete genome sequence of Spirochaeta smaragdinae type strain (SEBR 4228).</title>
        <authorList>
            <person name="Mavromatis K."/>
            <person name="Yasawong M."/>
            <person name="Chertkov O."/>
            <person name="Lapidus A."/>
            <person name="Lucas S."/>
            <person name="Nolan M."/>
            <person name="Del Rio T.G."/>
            <person name="Tice H."/>
            <person name="Cheng J.F."/>
            <person name="Pitluck S."/>
            <person name="Liolios K."/>
            <person name="Ivanova N."/>
            <person name="Tapia R."/>
            <person name="Han C."/>
            <person name="Bruce D."/>
            <person name="Goodwin L."/>
            <person name="Pati A."/>
            <person name="Chen A."/>
            <person name="Palaniappan K."/>
            <person name="Land M."/>
            <person name="Hauser L."/>
            <person name="Chang Y.J."/>
            <person name="Jeffries C.D."/>
            <person name="Detter J.C."/>
            <person name="Rohde M."/>
            <person name="Brambilla E."/>
            <person name="Spring S."/>
            <person name="Goker M."/>
            <person name="Sikorski J."/>
            <person name="Woyke T."/>
            <person name="Bristow J."/>
            <person name="Eisen J.A."/>
            <person name="Markowitz V."/>
            <person name="Hugenholtz P."/>
            <person name="Klenk H.P."/>
            <person name="Kyrpides N.C."/>
        </authorList>
    </citation>
    <scope>NUCLEOTIDE SEQUENCE [LARGE SCALE GENOMIC DNA]</scope>
    <source>
        <strain evidence="13">DSM 11293 / JCM 15392 / SEBR 4228</strain>
    </source>
</reference>
<dbReference type="PANTHER" id="PTHR37940">
    <property type="entry name" value="LYSINE--TRNA LIGASE"/>
    <property type="match status" value="1"/>
</dbReference>
<comment type="catalytic activity">
    <reaction evidence="9 10">
        <text>tRNA(Lys) + L-lysine + ATP = L-lysyl-tRNA(Lys) + AMP + diphosphate</text>
        <dbReference type="Rhea" id="RHEA:20792"/>
        <dbReference type="Rhea" id="RHEA-COMP:9696"/>
        <dbReference type="Rhea" id="RHEA-COMP:9697"/>
        <dbReference type="ChEBI" id="CHEBI:30616"/>
        <dbReference type="ChEBI" id="CHEBI:32551"/>
        <dbReference type="ChEBI" id="CHEBI:33019"/>
        <dbReference type="ChEBI" id="CHEBI:78442"/>
        <dbReference type="ChEBI" id="CHEBI:78529"/>
        <dbReference type="ChEBI" id="CHEBI:456215"/>
        <dbReference type="EC" id="6.1.1.6"/>
    </reaction>
</comment>
<feature type="short sequence motif" description="'HIGH' region" evidence="10">
    <location>
        <begin position="34"/>
        <end position="42"/>
    </location>
</feature>
<dbReference type="HOGENOM" id="CLU_025562_1_0_12"/>
<evidence type="ECO:0000256" key="9">
    <source>
        <dbReference type="ARBA" id="ARBA00048573"/>
    </source>
</evidence>
<evidence type="ECO:0000313" key="12">
    <source>
        <dbReference type="EMBL" id="ADK82785.1"/>
    </source>
</evidence>
<dbReference type="GO" id="GO:0000049">
    <property type="term" value="F:tRNA binding"/>
    <property type="evidence" value="ECO:0007669"/>
    <property type="project" value="InterPro"/>
</dbReference>
<comment type="similarity">
    <text evidence="2 10">Belongs to the class-I aminoacyl-tRNA synthetase family.</text>
</comment>
<keyword evidence="13" id="KW-1185">Reference proteome</keyword>
<dbReference type="GO" id="GO:0005524">
    <property type="term" value="F:ATP binding"/>
    <property type="evidence" value="ECO:0007669"/>
    <property type="project" value="UniProtKB-UniRule"/>
</dbReference>
<comment type="caution">
    <text evidence="10">Lacks conserved residue(s) required for the propagation of feature annotation.</text>
</comment>
<proteinExistence type="inferred from homology"/>
<keyword evidence="8 10" id="KW-0030">Aminoacyl-tRNA synthetase</keyword>
<evidence type="ECO:0000256" key="2">
    <source>
        <dbReference type="ARBA" id="ARBA00005594"/>
    </source>
</evidence>
<dbReference type="Pfam" id="PF19269">
    <property type="entry name" value="Anticodon_2"/>
    <property type="match status" value="1"/>
</dbReference>
<dbReference type="Gene3D" id="3.40.50.620">
    <property type="entry name" value="HUPs"/>
    <property type="match status" value="2"/>
</dbReference>
<dbReference type="InterPro" id="IPR001412">
    <property type="entry name" value="aa-tRNA-synth_I_CS"/>
</dbReference>
<comment type="subcellular location">
    <subcellularLocation>
        <location evidence="1 10">Cytoplasm</location>
    </subcellularLocation>
</comment>
<evidence type="ECO:0000259" key="11">
    <source>
        <dbReference type="Pfam" id="PF19269"/>
    </source>
</evidence>
<evidence type="ECO:0000256" key="10">
    <source>
        <dbReference type="HAMAP-Rule" id="MF_00177"/>
    </source>
</evidence>
<dbReference type="STRING" id="573413.Spirs_3699"/>
<evidence type="ECO:0000256" key="4">
    <source>
        <dbReference type="ARBA" id="ARBA00022598"/>
    </source>
</evidence>
<name>E1R7T0_SEDSS</name>
<dbReference type="EMBL" id="CP002116">
    <property type="protein sequence ID" value="ADK82785.1"/>
    <property type="molecule type" value="Genomic_DNA"/>
</dbReference>
<dbReference type="GO" id="GO:0005737">
    <property type="term" value="C:cytoplasm"/>
    <property type="evidence" value="ECO:0007669"/>
    <property type="project" value="UniProtKB-SubCell"/>
</dbReference>
<evidence type="ECO:0000256" key="5">
    <source>
        <dbReference type="ARBA" id="ARBA00022741"/>
    </source>
</evidence>
<evidence type="ECO:0000256" key="6">
    <source>
        <dbReference type="ARBA" id="ARBA00022840"/>
    </source>
</evidence>
<accession>E1R7T0</accession>
<evidence type="ECO:0000256" key="3">
    <source>
        <dbReference type="ARBA" id="ARBA00022490"/>
    </source>
</evidence>
<keyword evidence="6 10" id="KW-0067">ATP-binding</keyword>
<evidence type="ECO:0000313" key="13">
    <source>
        <dbReference type="Proteomes" id="UP000002318"/>
    </source>
</evidence>
<dbReference type="NCBIfam" id="TIGR00467">
    <property type="entry name" value="lysS_arch"/>
    <property type="match status" value="1"/>
</dbReference>
<dbReference type="InterPro" id="IPR042078">
    <property type="entry name" value="Lys-tRNA-ligase_SC_fold"/>
</dbReference>
<dbReference type="HAMAP" id="MF_00177">
    <property type="entry name" value="Lys_tRNA_synth_class1"/>
    <property type="match status" value="1"/>
</dbReference>
<dbReference type="Proteomes" id="UP000002318">
    <property type="component" value="Chromosome"/>
</dbReference>
<dbReference type="InterPro" id="IPR008925">
    <property type="entry name" value="aa_tRNA-synth_I_cd-bd_sf"/>
</dbReference>
<keyword evidence="3 10" id="KW-0963">Cytoplasm</keyword>
<dbReference type="OrthoDB" id="9803151at2"/>
<dbReference type="eggNOG" id="COG1384">
    <property type="taxonomic scope" value="Bacteria"/>
</dbReference>
<keyword evidence="4 10" id="KW-0436">Ligase</keyword>
<organism evidence="12 13">
    <name type="scientific">Sediminispirochaeta smaragdinae (strain DSM 11293 / JCM 15392 / SEBR 4228)</name>
    <name type="common">Spirochaeta smaragdinae</name>
    <dbReference type="NCBI Taxonomy" id="573413"/>
    <lineage>
        <taxon>Bacteria</taxon>
        <taxon>Pseudomonadati</taxon>
        <taxon>Spirochaetota</taxon>
        <taxon>Spirochaetia</taxon>
        <taxon>Spirochaetales</taxon>
        <taxon>Spirochaetaceae</taxon>
        <taxon>Sediminispirochaeta</taxon>
    </lineage>
</organism>
<dbReference type="Gene3D" id="1.10.10.350">
    <property type="match status" value="1"/>
</dbReference>
<dbReference type="Gene3D" id="6.10.20.10">
    <property type="entry name" value="Lysine tRNA ligase, stem contact fold domain"/>
    <property type="match status" value="1"/>
</dbReference>
<evidence type="ECO:0000256" key="8">
    <source>
        <dbReference type="ARBA" id="ARBA00023146"/>
    </source>
</evidence>
<keyword evidence="7 10" id="KW-0648">Protein biosynthesis</keyword>
<dbReference type="PANTHER" id="PTHR37940:SF1">
    <property type="entry name" value="LYSINE--TRNA LIGASE"/>
    <property type="match status" value="1"/>
</dbReference>
<feature type="domain" description="Aminoacyl-tRNA synthetase class I anticodon-binding" evidence="11">
    <location>
        <begin position="444"/>
        <end position="522"/>
    </location>
</feature>
<evidence type="ECO:0000256" key="7">
    <source>
        <dbReference type="ARBA" id="ARBA00022917"/>
    </source>
</evidence>
<dbReference type="Gene3D" id="1.10.10.770">
    <property type="match status" value="1"/>
</dbReference>
<dbReference type="InterPro" id="IPR020751">
    <property type="entry name" value="aa-tRNA-synth_I_codon-bd_sub2"/>
</dbReference>
<dbReference type="EC" id="6.1.1.6" evidence="10"/>
<dbReference type="GO" id="GO:0006430">
    <property type="term" value="P:lysyl-tRNA aminoacylation"/>
    <property type="evidence" value="ECO:0007669"/>
    <property type="project" value="UniProtKB-UniRule"/>
</dbReference>
<dbReference type="SUPFAM" id="SSF52374">
    <property type="entry name" value="Nucleotidylyl transferase"/>
    <property type="match status" value="1"/>
</dbReference>
<keyword evidence="5 10" id="KW-0547">Nucleotide-binding</keyword>
<dbReference type="PROSITE" id="PS00178">
    <property type="entry name" value="AA_TRNA_LIGASE_I"/>
    <property type="match status" value="1"/>
</dbReference>
<gene>
    <name evidence="10" type="primary">lysS</name>
    <name evidence="12" type="ordered locus">Spirs_3699</name>
</gene>
<sequence>MSTNAFHWADVTAEKIIRERGDKEVYTCASGITPSGTVHIGNFREIISVELVVRALRERGKKVRFIYSWDDYDVFRKVPKNMPKPELLETYLRKPITIVPDTSGRYASYAEANEKELEALLPGVGVEPEYIYQASRYRSSYYAEGIRQALEKRDTIRAILNEHRTSPLPDEWWPVSVFSTFTDKDTTTVLDWDGEWGLRYRCDETGKEESLDLRTTAAVKLPWRVDWPMRWALEGVDFEPAGKDHHSEGGSFDTARKVVEQVYGGKAPVSFQYDFIRIKGRGGKISSSSGEVIALPDVLEVYQPEIVRYLFAGTRPNAEFAISFDLDVLKIYEDYDKCERVYFGVQEISAKKADKEKRIYELSQVSDLPGVMPYQVPLRHLCNLLQVNEGDIEAVLDLYPDLKPLQRKRLEVRCRCAWNWITTFSPEDFRFSLRKSGDELPKISDSEKKALSLLRDQVDALADHDEKSLAEAIYAVAEEAGLDAKELFTLCYQVLIGKEKGPRLASFILTVGRDKILAILDRVLS</sequence>
<dbReference type="InterPro" id="IPR002904">
    <property type="entry name" value="Lys-tRNA-ligase"/>
</dbReference>
<dbReference type="KEGG" id="ssm:Spirs_3699"/>
<feature type="short sequence motif" description="'KMSKS' region" evidence="10">
    <location>
        <begin position="284"/>
        <end position="288"/>
    </location>
</feature>
<dbReference type="GO" id="GO:0004824">
    <property type="term" value="F:lysine-tRNA ligase activity"/>
    <property type="evidence" value="ECO:0007669"/>
    <property type="project" value="UniProtKB-UniRule"/>
</dbReference>